<dbReference type="EMBL" id="VXAK01021863">
    <property type="protein sequence ID" value="NXK26452.1"/>
    <property type="molecule type" value="Genomic_DNA"/>
</dbReference>
<evidence type="ECO:0000313" key="1">
    <source>
        <dbReference type="EMBL" id="NXK26452.1"/>
    </source>
</evidence>
<protein>
    <submittedName>
        <fullName evidence="1">IPIL1 protein</fullName>
    </submittedName>
</protein>
<dbReference type="AlphaFoldDB" id="A0A7L0I3L3"/>
<sequence length="146" mass="16662">WSVQENSITYRLLVYLQPPPGHSFIVEQDTTGQLPTSPPRVRVVLECICSRKQLLGGERLCFLHHPNNDLPRDQSSCCLRNLCTDSYLDMEKVTCWVQELLTTAWLLLPESRHCQLTVLPSSHSCRFQLTGSSQMDICIEISFAIQ</sequence>
<accession>A0A7L0I3L3</accession>
<proteinExistence type="predicted"/>
<comment type="caution">
    <text evidence="1">The sequence shown here is derived from an EMBL/GenBank/DDBJ whole genome shotgun (WGS) entry which is preliminary data.</text>
</comment>
<keyword evidence="2" id="KW-1185">Reference proteome</keyword>
<evidence type="ECO:0000313" key="2">
    <source>
        <dbReference type="Proteomes" id="UP000541811"/>
    </source>
</evidence>
<feature type="non-terminal residue" evidence="1">
    <location>
        <position position="1"/>
    </location>
</feature>
<reference evidence="1 2" key="1">
    <citation type="submission" date="2019-09" db="EMBL/GenBank/DDBJ databases">
        <title>Bird 10,000 Genomes (B10K) Project - Family phase.</title>
        <authorList>
            <person name="Zhang G."/>
        </authorList>
    </citation>
    <scope>NUCLEOTIDE SEQUENCE [LARGE SCALE GENOMIC DNA]</scope>
    <source>
        <strain evidence="1">B10K-DU-005-73</strain>
        <tissue evidence="1">Liver</tissue>
    </source>
</reference>
<dbReference type="Proteomes" id="UP000541811">
    <property type="component" value="Unassembled WGS sequence"/>
</dbReference>
<organism evidence="1 2">
    <name type="scientific">Arenaria interpres</name>
    <name type="common">Ruddy turnstone</name>
    <name type="synonym">Tringa interpres</name>
    <dbReference type="NCBI Taxonomy" id="54971"/>
    <lineage>
        <taxon>Eukaryota</taxon>
        <taxon>Metazoa</taxon>
        <taxon>Chordata</taxon>
        <taxon>Craniata</taxon>
        <taxon>Vertebrata</taxon>
        <taxon>Euteleostomi</taxon>
        <taxon>Archelosauria</taxon>
        <taxon>Archosauria</taxon>
        <taxon>Dinosauria</taxon>
        <taxon>Saurischia</taxon>
        <taxon>Theropoda</taxon>
        <taxon>Coelurosauria</taxon>
        <taxon>Aves</taxon>
        <taxon>Neognathae</taxon>
        <taxon>Neoaves</taxon>
        <taxon>Charadriiformes</taxon>
        <taxon>Scolopacidae</taxon>
        <taxon>Arenaria</taxon>
    </lineage>
</organism>
<feature type="non-terminal residue" evidence="1">
    <location>
        <position position="146"/>
    </location>
</feature>
<name>A0A7L0I3L3_AREIN</name>
<gene>
    <name evidence="1" type="primary">Itpripl1_4</name>
    <name evidence="1" type="ORF">AREINT_R15115</name>
</gene>